<dbReference type="Proteomes" id="UP000203282">
    <property type="component" value="Segment"/>
</dbReference>
<protein>
    <submittedName>
        <fullName evidence="1">Uncharacterized protein</fullName>
    </submittedName>
</protein>
<dbReference type="EMBL" id="HQ316583">
    <property type="protein sequence ID" value="AGG54072.1"/>
    <property type="molecule type" value="Genomic_DNA"/>
</dbReference>
<proteinExistence type="predicted"/>
<dbReference type="RefSeq" id="YP_007677197.1">
    <property type="nucleotide sequence ID" value="NC_020875.1"/>
</dbReference>
<dbReference type="GeneID" id="15013429"/>
<keyword evidence="2" id="KW-1185">Reference proteome</keyword>
<evidence type="ECO:0000313" key="1">
    <source>
        <dbReference type="EMBL" id="AGG54072.1"/>
    </source>
</evidence>
<evidence type="ECO:0000313" key="2">
    <source>
        <dbReference type="Proteomes" id="UP000203282"/>
    </source>
</evidence>
<organism evidence="1 2">
    <name type="scientific">Synechococcus phage S-SSM4</name>
    <dbReference type="NCBI Taxonomy" id="536466"/>
    <lineage>
        <taxon>Viruses</taxon>
        <taxon>Duplodnaviria</taxon>
        <taxon>Heunggongvirae</taxon>
        <taxon>Uroviricota</taxon>
        <taxon>Caudoviricetes</taxon>
        <taxon>Pantevenvirales</taxon>
        <taxon>Kyanoviridae</taxon>
        <taxon>Greenvirus</taxon>
        <taxon>Greenvirus ssm4</taxon>
    </lineage>
</organism>
<sequence length="103" mass="11500">MDTVLGQYSSRGWTTTQTSSPISYSLVLVHLPTKTKTVFYKGDEELYSIDNEPGKLYIGPGDRLHEVVQTGEFDGMPRVTLAGNILRPSDTTYRDNTLSFIPI</sequence>
<name>M1UFT9_9CAUD</name>
<accession>M1UFT9</accession>
<gene>
    <name evidence="1" type="ORF">CYXG_00008</name>
</gene>
<dbReference type="KEGG" id="vg:15013429"/>
<dbReference type="OrthoDB" id="36002at10239"/>
<reference evidence="1 2" key="1">
    <citation type="submission" date="2010-03" db="EMBL/GenBank/DDBJ databases">
        <title>The Genome Sequence of Cyanophage S-SSM4.</title>
        <authorList>
            <consortium name="The Broad Institute Genome Sequencing Platform"/>
            <person name="Henn M.R."/>
            <person name="Sullivan M.S."/>
            <person name="Osburne M.S."/>
            <person name="Levin J."/>
            <person name="Malboeuf C."/>
            <person name="Casali M."/>
            <person name="Russ C."/>
            <person name="Lennon N."/>
            <person name="Erlich R."/>
            <person name="Young S.K."/>
            <person name="Koehrsen M."/>
            <person name="Yandava C."/>
            <person name="Zeng Q."/>
            <person name="Alvarado L."/>
            <person name="Anderson S."/>
            <person name="Berlin A."/>
            <person name="Borenstein D."/>
            <person name="Chen Z."/>
            <person name="Engels R."/>
            <person name="Freedman E."/>
            <person name="Gellesch M."/>
            <person name="Goldberg J."/>
            <person name="Green L."/>
            <person name="Griggs A."/>
            <person name="Gujja S."/>
            <person name="Heiman D."/>
            <person name="Hepburn T."/>
            <person name="Howarth C."/>
            <person name="Jen D."/>
            <person name="Larson L."/>
            <person name="Lewis B."/>
            <person name="Mehta T."/>
            <person name="Park D."/>
            <person name="Pearson M."/>
            <person name="Roberts A."/>
            <person name="Ryan E."/>
            <person name="Saif S."/>
            <person name="Shea T."/>
            <person name="Shenoy N."/>
            <person name="Sisk P."/>
            <person name="Stolte C."/>
            <person name="Sykes S."/>
            <person name="Walk T."/>
            <person name="White J."/>
            <person name="Yu Q."/>
            <person name="Coleman M.L."/>
            <person name="Huang K.H."/>
            <person name="Weigele P.R."/>
            <person name="DeFrancesco A.S."/>
            <person name="Kern S.E."/>
            <person name="Thompson L.R."/>
            <person name="Fu R."/>
            <person name="Hombeck B."/>
            <person name="Chisholm S.W."/>
            <person name="Haas B."/>
            <person name="Nusbaum C."/>
            <person name="Galagan J."/>
            <person name="Birren B."/>
        </authorList>
    </citation>
    <scope>NUCLEOTIDE SEQUENCE [LARGE SCALE GENOMIC DNA]</scope>
    <source>
        <strain evidence="1 2">S-SSM4</strain>
    </source>
</reference>